<keyword evidence="6 7" id="KW-1208">Phospholipid metabolism</keyword>
<comment type="pathway">
    <text evidence="7">Membrane lipid metabolism; glycerophospholipid metabolism.</text>
</comment>
<dbReference type="GO" id="GO:0006650">
    <property type="term" value="P:glycerophospholipid metabolic process"/>
    <property type="evidence" value="ECO:0007669"/>
    <property type="project" value="UniProtKB-UniRule"/>
</dbReference>
<dbReference type="UniPathway" id="UPA00940"/>
<evidence type="ECO:0000313" key="15">
    <source>
        <dbReference type="EMBL" id="MBB5219510.1"/>
    </source>
</evidence>
<feature type="active site" description="Proton acceptor" evidence="7 8">
    <location>
        <position position="200"/>
    </location>
</feature>
<dbReference type="Gene3D" id="3.40.50.720">
    <property type="entry name" value="NAD(P)-binding Rossmann-like Domain"/>
    <property type="match status" value="1"/>
</dbReference>
<evidence type="ECO:0000256" key="6">
    <source>
        <dbReference type="ARBA" id="ARBA00023264"/>
    </source>
</evidence>
<feature type="binding site" evidence="7">
    <location>
        <position position="146"/>
    </location>
    <ligand>
        <name>sn-glycerol 3-phosphate</name>
        <dbReference type="ChEBI" id="CHEBI:57597"/>
    </ligand>
</feature>
<feature type="binding site" evidence="7">
    <location>
        <position position="200"/>
    </location>
    <ligand>
        <name>sn-glycerol 3-phosphate</name>
        <dbReference type="ChEBI" id="CHEBI:57597"/>
    </ligand>
</feature>
<dbReference type="Proteomes" id="UP000578697">
    <property type="component" value="Unassembled WGS sequence"/>
</dbReference>
<dbReference type="GO" id="GO:0051287">
    <property type="term" value="F:NAD binding"/>
    <property type="evidence" value="ECO:0007669"/>
    <property type="project" value="InterPro"/>
</dbReference>
<evidence type="ECO:0000256" key="1">
    <source>
        <dbReference type="ARBA" id="ARBA00011009"/>
    </source>
</evidence>
<keyword evidence="16" id="KW-1185">Reference proteome</keyword>
<feature type="binding site" evidence="7">
    <location>
        <position position="303"/>
    </location>
    <ligand>
        <name>NADPH</name>
        <dbReference type="ChEBI" id="CHEBI:57783"/>
    </ligand>
</feature>
<feature type="binding site" evidence="7">
    <location>
        <position position="271"/>
    </location>
    <ligand>
        <name>sn-glycerol 3-phosphate</name>
        <dbReference type="ChEBI" id="CHEBI:57597"/>
    </ligand>
</feature>
<feature type="binding site" evidence="10">
    <location>
        <position position="148"/>
    </location>
    <ligand>
        <name>NAD(+)</name>
        <dbReference type="ChEBI" id="CHEBI:57540"/>
    </ligand>
</feature>
<evidence type="ECO:0000313" key="16">
    <source>
        <dbReference type="Proteomes" id="UP000578697"/>
    </source>
</evidence>
<feature type="binding site" evidence="7">
    <location>
        <position position="111"/>
    </location>
    <ligand>
        <name>NADPH</name>
        <dbReference type="ChEBI" id="CHEBI:57783"/>
    </ligand>
</feature>
<comment type="caution">
    <text evidence="7">Lacks conserved residue(s) required for the propagation of feature annotation.</text>
</comment>
<dbReference type="GO" id="GO:0047952">
    <property type="term" value="F:glycerol-3-phosphate dehydrogenase [NAD(P)+] activity"/>
    <property type="evidence" value="ECO:0007669"/>
    <property type="project" value="UniProtKB-UniRule"/>
</dbReference>
<feature type="binding site" evidence="7">
    <location>
        <position position="305"/>
    </location>
    <ligand>
        <name>NADPH</name>
        <dbReference type="ChEBI" id="CHEBI:57783"/>
    </ligand>
</feature>
<dbReference type="GO" id="GO:0005975">
    <property type="term" value="P:carbohydrate metabolic process"/>
    <property type="evidence" value="ECO:0007669"/>
    <property type="project" value="InterPro"/>
</dbReference>
<dbReference type="HAMAP" id="MF_00394">
    <property type="entry name" value="NAD_Glyc3P_dehydrog"/>
    <property type="match status" value="1"/>
</dbReference>
<feature type="binding site" evidence="7">
    <location>
        <position position="14"/>
    </location>
    <ligand>
        <name>NADPH</name>
        <dbReference type="ChEBI" id="CHEBI:57783"/>
    </ligand>
</feature>
<keyword evidence="7" id="KW-0521">NADP</keyword>
<dbReference type="GO" id="GO:0046167">
    <property type="term" value="P:glycerol-3-phosphate biosynthetic process"/>
    <property type="evidence" value="ECO:0007669"/>
    <property type="project" value="UniProtKB-UniRule"/>
</dbReference>
<sequence>METLSIGIIGAGAWGTALGTALASGGHRVQLWAMEEDVVESINKEHENKRYLSGYRLNNSVTCCQDIKKVAEDKDVLILATPSLYLASTISRFTDVKNIQDGSTIIASITKGFVPSDDIPHFVLETMENALPECYKDCTVYIAGPSHAEEVALGKITGLIAASNHHRNAIKVRDMLRAVKGIMAYASFDTIGVQVCAAVKNVIAVVYGSMDALAETSDIFGDNTESLLMAAGLNEIQQIGFAMGATHAATFTSISGVGDLDVTCKSKFGRNRKFGQDLIKTDMLNRFSNLDDLIANIKKVGYLPEGAIACKYVHQIAEKKNLKLPICNALYEVLNKEKTPEQCLKDLVNGKNY</sequence>
<comment type="subcellular location">
    <subcellularLocation>
        <location evidence="7">Cytoplasm</location>
    </subcellularLocation>
</comment>
<evidence type="ECO:0000256" key="11">
    <source>
        <dbReference type="RuleBase" id="RU000437"/>
    </source>
</evidence>
<evidence type="ECO:0000256" key="2">
    <source>
        <dbReference type="ARBA" id="ARBA00022516"/>
    </source>
</evidence>
<feature type="binding site" evidence="7">
    <location>
        <position position="270"/>
    </location>
    <ligand>
        <name>NADPH</name>
        <dbReference type="ChEBI" id="CHEBI:57783"/>
    </ligand>
</feature>
<feature type="binding site" evidence="9">
    <location>
        <position position="111"/>
    </location>
    <ligand>
        <name>substrate</name>
    </ligand>
</feature>
<dbReference type="PANTHER" id="PTHR11728">
    <property type="entry name" value="GLYCEROL-3-PHOSPHATE DEHYDROGENASE"/>
    <property type="match status" value="1"/>
</dbReference>
<feature type="binding site" evidence="7">
    <location>
        <position position="148"/>
    </location>
    <ligand>
        <name>NADPH</name>
        <dbReference type="ChEBI" id="CHEBI:57783"/>
    </ligand>
</feature>
<dbReference type="GO" id="GO:0008654">
    <property type="term" value="P:phospholipid biosynthetic process"/>
    <property type="evidence" value="ECO:0007669"/>
    <property type="project" value="UniProtKB-KW"/>
</dbReference>
<dbReference type="SUPFAM" id="SSF48179">
    <property type="entry name" value="6-phosphogluconate dehydrogenase C-terminal domain-like"/>
    <property type="match status" value="1"/>
</dbReference>
<evidence type="ECO:0000256" key="10">
    <source>
        <dbReference type="PIRSR" id="PIRSR000114-3"/>
    </source>
</evidence>
<protein>
    <recommendedName>
        <fullName evidence="7">Glycerol-3-phosphate dehydrogenase [NAD(P)+]</fullName>
        <ecNumber evidence="7">1.1.1.94</ecNumber>
    </recommendedName>
    <alternativeName>
        <fullName evidence="7">NAD(P)(+)-dependent glycerol-3-phosphate dehydrogenase</fullName>
    </alternativeName>
    <alternativeName>
        <fullName evidence="7">NAD(P)H-dependent dihydroxyacetone-phosphate reductase</fullName>
    </alternativeName>
</protein>
<evidence type="ECO:0000256" key="8">
    <source>
        <dbReference type="PIRSR" id="PIRSR000114-1"/>
    </source>
</evidence>
<feature type="binding site" evidence="7">
    <location>
        <position position="270"/>
    </location>
    <ligand>
        <name>sn-glycerol 3-phosphate</name>
        <dbReference type="ChEBI" id="CHEBI:57597"/>
    </ligand>
</feature>
<dbReference type="InterPro" id="IPR013328">
    <property type="entry name" value="6PGD_dom2"/>
</dbReference>
<comment type="catalytic activity">
    <reaction evidence="7">
        <text>sn-glycerol 3-phosphate + NAD(+) = dihydroxyacetone phosphate + NADH + H(+)</text>
        <dbReference type="Rhea" id="RHEA:11092"/>
        <dbReference type="ChEBI" id="CHEBI:15378"/>
        <dbReference type="ChEBI" id="CHEBI:57540"/>
        <dbReference type="ChEBI" id="CHEBI:57597"/>
        <dbReference type="ChEBI" id="CHEBI:57642"/>
        <dbReference type="ChEBI" id="CHEBI:57945"/>
        <dbReference type="EC" id="1.1.1.94"/>
    </reaction>
</comment>
<keyword evidence="7" id="KW-0963">Cytoplasm</keyword>
<keyword evidence="3 7" id="KW-0560">Oxidoreductase</keyword>
<evidence type="ECO:0000256" key="7">
    <source>
        <dbReference type="HAMAP-Rule" id="MF_00394"/>
    </source>
</evidence>
<dbReference type="PANTHER" id="PTHR11728:SF1">
    <property type="entry name" value="GLYCEROL-3-PHOSPHATE DEHYDROGENASE [NAD(+)] 2, CHLOROPLASTIC"/>
    <property type="match status" value="1"/>
</dbReference>
<dbReference type="Gene3D" id="1.10.1040.10">
    <property type="entry name" value="N-(1-d-carboxylethyl)-l-norvaline Dehydrogenase, domain 2"/>
    <property type="match status" value="1"/>
</dbReference>
<dbReference type="RefSeq" id="WP_184652938.1">
    <property type="nucleotide sequence ID" value="NZ_JACHFR010000003.1"/>
</dbReference>
<feature type="binding site" evidence="10">
    <location>
        <position position="270"/>
    </location>
    <ligand>
        <name>NAD(+)</name>
        <dbReference type="ChEBI" id="CHEBI:57540"/>
    </ligand>
</feature>
<proteinExistence type="inferred from homology"/>
<dbReference type="Pfam" id="PF01210">
    <property type="entry name" value="NAD_Gly3P_dh_N"/>
    <property type="match status" value="1"/>
</dbReference>
<feature type="binding site" evidence="7">
    <location>
        <position position="51"/>
    </location>
    <ligand>
        <name>NADPH</name>
        <dbReference type="ChEBI" id="CHEBI:57783"/>
    </ligand>
</feature>
<keyword evidence="4 7" id="KW-0443">Lipid metabolism</keyword>
<dbReference type="InterPro" id="IPR036291">
    <property type="entry name" value="NAD(P)-bd_dom_sf"/>
</dbReference>
<dbReference type="AlphaFoldDB" id="A0A840SFJ0"/>
<accession>A0A840SFJ0</accession>
<gene>
    <name evidence="7" type="primary">gpsA</name>
    <name evidence="15" type="ORF">HNP77_001892</name>
</gene>
<keyword evidence="7 10" id="KW-0520">NAD</keyword>
<comment type="function">
    <text evidence="7">Catalyzes the reduction of the glycolytic intermediate dihydroxyacetone phosphate (DHAP) to sn-glycerol 3-phosphate (G3P), the key precursor for phospholipid synthesis.</text>
</comment>
<dbReference type="GO" id="GO:0046168">
    <property type="term" value="P:glycerol-3-phosphate catabolic process"/>
    <property type="evidence" value="ECO:0007669"/>
    <property type="project" value="InterPro"/>
</dbReference>
<dbReference type="InterPro" id="IPR006109">
    <property type="entry name" value="G3P_DH_NAD-dep_C"/>
</dbReference>
<evidence type="ECO:0000259" key="13">
    <source>
        <dbReference type="Pfam" id="PF01210"/>
    </source>
</evidence>
<dbReference type="InterPro" id="IPR011128">
    <property type="entry name" value="G3P_DH_NAD-dep_N"/>
</dbReference>
<comment type="catalytic activity">
    <reaction evidence="7 12">
        <text>sn-glycerol 3-phosphate + NADP(+) = dihydroxyacetone phosphate + NADPH + H(+)</text>
        <dbReference type="Rhea" id="RHEA:11096"/>
        <dbReference type="ChEBI" id="CHEBI:15378"/>
        <dbReference type="ChEBI" id="CHEBI:57597"/>
        <dbReference type="ChEBI" id="CHEBI:57642"/>
        <dbReference type="ChEBI" id="CHEBI:57783"/>
        <dbReference type="ChEBI" id="CHEBI:58349"/>
        <dbReference type="EC" id="1.1.1.94"/>
    </reaction>
</comment>
<dbReference type="InterPro" id="IPR008927">
    <property type="entry name" value="6-PGluconate_DH-like_C_sf"/>
</dbReference>
<keyword evidence="5 7" id="KW-0594">Phospholipid biosynthesis</keyword>
<dbReference type="EMBL" id="JACHFR010000003">
    <property type="protein sequence ID" value="MBB5219510.1"/>
    <property type="molecule type" value="Genomic_DNA"/>
</dbReference>
<evidence type="ECO:0000256" key="4">
    <source>
        <dbReference type="ARBA" id="ARBA00023098"/>
    </source>
</evidence>
<evidence type="ECO:0000256" key="12">
    <source>
        <dbReference type="RuleBase" id="RU000439"/>
    </source>
</evidence>
<name>A0A840SFJ0_9SPIR</name>
<evidence type="ECO:0000256" key="5">
    <source>
        <dbReference type="ARBA" id="ARBA00023209"/>
    </source>
</evidence>
<feature type="binding site" evidence="9">
    <location>
        <begin position="270"/>
        <end position="271"/>
    </location>
    <ligand>
        <name>substrate</name>
    </ligand>
</feature>
<reference evidence="15 16" key="1">
    <citation type="submission" date="2020-08" db="EMBL/GenBank/DDBJ databases">
        <title>Genomic Encyclopedia of Type Strains, Phase IV (KMG-IV): sequencing the most valuable type-strain genomes for metagenomic binning, comparative biology and taxonomic classification.</title>
        <authorList>
            <person name="Goeker M."/>
        </authorList>
    </citation>
    <scope>NUCLEOTIDE SEQUENCE [LARGE SCALE GENOMIC DNA]</scope>
    <source>
        <strain evidence="15 16">DSM 103679</strain>
    </source>
</reference>
<feature type="binding site" evidence="7">
    <location>
        <position position="144"/>
    </location>
    <ligand>
        <name>sn-glycerol 3-phosphate</name>
        <dbReference type="ChEBI" id="CHEBI:57597"/>
    </ligand>
</feature>
<feature type="domain" description="Glycerol-3-phosphate dehydrogenase NAD-dependent C-terminal" evidence="14">
    <location>
        <begin position="189"/>
        <end position="344"/>
    </location>
</feature>
<feature type="binding site" evidence="7">
    <location>
        <position position="111"/>
    </location>
    <ligand>
        <name>sn-glycerol 3-phosphate</name>
        <dbReference type="ChEBI" id="CHEBI:57597"/>
    </ligand>
</feature>
<evidence type="ECO:0000256" key="3">
    <source>
        <dbReference type="ARBA" id="ARBA00023002"/>
    </source>
</evidence>
<dbReference type="PRINTS" id="PR00077">
    <property type="entry name" value="GPDHDRGNASE"/>
</dbReference>
<feature type="domain" description="Glycerol-3-phosphate dehydrogenase NAD-dependent N-terminal" evidence="13">
    <location>
        <begin position="6"/>
        <end position="167"/>
    </location>
</feature>
<dbReference type="EC" id="1.1.1.94" evidence="7"/>
<dbReference type="PIRSF" id="PIRSF000114">
    <property type="entry name" value="Glycerol-3-P_dh"/>
    <property type="match status" value="1"/>
</dbReference>
<feature type="binding site" evidence="7">
    <location>
        <position position="259"/>
    </location>
    <ligand>
        <name>sn-glycerol 3-phosphate</name>
        <dbReference type="ChEBI" id="CHEBI:57597"/>
    </ligand>
</feature>
<dbReference type="NCBIfam" id="NF000940">
    <property type="entry name" value="PRK00094.1-2"/>
    <property type="match status" value="1"/>
</dbReference>
<keyword evidence="2 7" id="KW-0444">Lipid biosynthesis</keyword>
<comment type="caution">
    <text evidence="15">The sequence shown here is derived from an EMBL/GenBank/DDBJ whole genome shotgun (WGS) entry which is preliminary data.</text>
</comment>
<comment type="similarity">
    <text evidence="1 7 11">Belongs to the NAD-dependent glycerol-3-phosphate dehydrogenase family.</text>
</comment>
<feature type="binding site" evidence="10">
    <location>
        <begin position="10"/>
        <end position="15"/>
    </location>
    <ligand>
        <name>NAD(+)</name>
        <dbReference type="ChEBI" id="CHEBI:57540"/>
    </ligand>
</feature>
<organism evidence="15 16">
    <name type="scientific">Treponema rectale</name>
    <dbReference type="NCBI Taxonomy" id="744512"/>
    <lineage>
        <taxon>Bacteria</taxon>
        <taxon>Pseudomonadati</taxon>
        <taxon>Spirochaetota</taxon>
        <taxon>Spirochaetia</taxon>
        <taxon>Spirochaetales</taxon>
        <taxon>Treponemataceae</taxon>
        <taxon>Treponema</taxon>
    </lineage>
</organism>
<dbReference type="SUPFAM" id="SSF51735">
    <property type="entry name" value="NAD(P)-binding Rossmann-fold domains"/>
    <property type="match status" value="1"/>
</dbReference>
<evidence type="ECO:0000256" key="9">
    <source>
        <dbReference type="PIRSR" id="PIRSR000114-2"/>
    </source>
</evidence>
<dbReference type="Pfam" id="PF07479">
    <property type="entry name" value="NAD_Gly3P_dh_C"/>
    <property type="match status" value="1"/>
</dbReference>
<dbReference type="InterPro" id="IPR006168">
    <property type="entry name" value="G3P_DH_NAD-dep"/>
</dbReference>
<dbReference type="GO" id="GO:0005829">
    <property type="term" value="C:cytosol"/>
    <property type="evidence" value="ECO:0007669"/>
    <property type="project" value="TreeGrafter"/>
</dbReference>
<keyword evidence="7" id="KW-0547">Nucleotide-binding</keyword>
<evidence type="ECO:0000259" key="14">
    <source>
        <dbReference type="Pfam" id="PF07479"/>
    </source>
</evidence>
<dbReference type="NCBIfam" id="NF000942">
    <property type="entry name" value="PRK00094.1-4"/>
    <property type="match status" value="1"/>
</dbReference>